<sequence length="228" mass="25694">MAVTTLNNYFCNAGGGTTAFTGNLRFNNTANAGTTTLDFAWNDPDTTFLNAEVRVSSGTDNSTAHRRFYFNGTSNQLQNAFTSWSTATSTLSFNGTFGRLGKVRHALMQIFQEPTKEIKKQMSKKDMVLLRAKRKSEKLLHQWLSKKEYDSLKLHGELAIQSKMDDEVIFIVKKDPNAMVDVKKKGTYSHKLCAVSEDLEMPVGDQLLSKLLLIKTDEKKFREVAIKH</sequence>
<proteinExistence type="predicted"/>
<accession>A0A0F9JSS0</accession>
<name>A0A0F9JSS0_9ZZZZ</name>
<comment type="caution">
    <text evidence="1">The sequence shown here is derived from an EMBL/GenBank/DDBJ whole genome shotgun (WGS) entry which is preliminary data.</text>
</comment>
<dbReference type="AlphaFoldDB" id="A0A0F9JSS0"/>
<reference evidence="1" key="1">
    <citation type="journal article" date="2015" name="Nature">
        <title>Complex archaea that bridge the gap between prokaryotes and eukaryotes.</title>
        <authorList>
            <person name="Spang A."/>
            <person name="Saw J.H."/>
            <person name="Jorgensen S.L."/>
            <person name="Zaremba-Niedzwiedzka K."/>
            <person name="Martijn J."/>
            <person name="Lind A.E."/>
            <person name="van Eijk R."/>
            <person name="Schleper C."/>
            <person name="Guy L."/>
            <person name="Ettema T.J."/>
        </authorList>
    </citation>
    <scope>NUCLEOTIDE SEQUENCE</scope>
</reference>
<gene>
    <name evidence="1" type="ORF">LCGC14_1490740</name>
</gene>
<dbReference type="EMBL" id="LAZR01010715">
    <property type="protein sequence ID" value="KKM65491.1"/>
    <property type="molecule type" value="Genomic_DNA"/>
</dbReference>
<evidence type="ECO:0000313" key="1">
    <source>
        <dbReference type="EMBL" id="KKM65491.1"/>
    </source>
</evidence>
<protein>
    <submittedName>
        <fullName evidence="1">Uncharacterized protein</fullName>
    </submittedName>
</protein>
<organism evidence="1">
    <name type="scientific">marine sediment metagenome</name>
    <dbReference type="NCBI Taxonomy" id="412755"/>
    <lineage>
        <taxon>unclassified sequences</taxon>
        <taxon>metagenomes</taxon>
        <taxon>ecological metagenomes</taxon>
    </lineage>
</organism>